<protein>
    <submittedName>
        <fullName evidence="2">Uncharacterized protein</fullName>
    </submittedName>
</protein>
<dbReference type="Proteomes" id="UP000070433">
    <property type="component" value="Chromosome"/>
</dbReference>
<dbReference type="OrthoDB" id="9889915at2"/>
<organism evidence="2 3">
    <name type="scientific">Ramlibacter tataouinensis</name>
    <dbReference type="NCBI Taxonomy" id="94132"/>
    <lineage>
        <taxon>Bacteria</taxon>
        <taxon>Pseudomonadati</taxon>
        <taxon>Pseudomonadota</taxon>
        <taxon>Betaproteobacteria</taxon>
        <taxon>Burkholderiales</taxon>
        <taxon>Comamonadaceae</taxon>
        <taxon>Ramlibacter</taxon>
    </lineage>
</organism>
<gene>
    <name evidence="2" type="ORF">UC35_00840</name>
</gene>
<reference evidence="2 3" key="1">
    <citation type="journal article" date="2014" name="Int. J. Syst. Evol. Microbiol.">
        <title>Ramlibacter solisilvae sp. nov., isolated from forest soil, and emended description of the genus Ramlibacter.</title>
        <authorList>
            <person name="Lee H.J."/>
            <person name="Lee S.H."/>
            <person name="Lee S.S."/>
            <person name="Lee J.S."/>
            <person name="Kim Y."/>
            <person name="Kim S.C."/>
            <person name="Jeon C.O."/>
        </authorList>
    </citation>
    <scope>NUCLEOTIDE SEQUENCE [LARGE SCALE GENOMIC DNA]</scope>
    <source>
        <strain evidence="2 3">5-10</strain>
    </source>
</reference>
<evidence type="ECO:0000256" key="1">
    <source>
        <dbReference type="SAM" id="MobiDB-lite"/>
    </source>
</evidence>
<dbReference type="RefSeq" id="WP_061495166.1">
    <property type="nucleotide sequence ID" value="NZ_CP010951.1"/>
</dbReference>
<dbReference type="AlphaFoldDB" id="A0A127JNU8"/>
<name>A0A127JNU8_9BURK</name>
<evidence type="ECO:0000313" key="2">
    <source>
        <dbReference type="EMBL" id="AMO21681.1"/>
    </source>
</evidence>
<evidence type="ECO:0000313" key="3">
    <source>
        <dbReference type="Proteomes" id="UP000070433"/>
    </source>
</evidence>
<feature type="compositionally biased region" description="Pro residues" evidence="1">
    <location>
        <begin position="101"/>
        <end position="113"/>
    </location>
</feature>
<dbReference type="EMBL" id="CP010951">
    <property type="protein sequence ID" value="AMO21681.1"/>
    <property type="molecule type" value="Genomic_DNA"/>
</dbReference>
<keyword evidence="3" id="KW-1185">Reference proteome</keyword>
<feature type="region of interest" description="Disordered" evidence="1">
    <location>
        <begin position="101"/>
        <end position="120"/>
    </location>
</feature>
<sequence length="120" mass="13346">MKVTYQPPLVGQLASGQEKDKLVLRLWPLDWVANVYAPKDPPLVVLWQPVFIGIYQQYLNFAGLEVDSHGERRRWTAQKWSCELLSPSGARDYFKGYPIGSLPPTPGLSPPGLAPGTEPS</sequence>
<accession>A0A127JNU8</accession>
<proteinExistence type="predicted"/>